<organism evidence="4 5">
    <name type="scientific">Litorivivens lipolytica</name>
    <dbReference type="NCBI Taxonomy" id="1524264"/>
    <lineage>
        <taxon>Bacteria</taxon>
        <taxon>Pseudomonadati</taxon>
        <taxon>Pseudomonadota</taxon>
        <taxon>Gammaproteobacteria</taxon>
        <taxon>Litorivivens</taxon>
    </lineage>
</organism>
<keyword evidence="2" id="KW-0520">NAD</keyword>
<dbReference type="InterPro" id="IPR016163">
    <property type="entry name" value="Ald_DH_C"/>
</dbReference>
<dbReference type="GO" id="GO:0010133">
    <property type="term" value="P:L-proline catabolic process to L-glutamate"/>
    <property type="evidence" value="ECO:0007669"/>
    <property type="project" value="TreeGrafter"/>
</dbReference>
<evidence type="ECO:0000256" key="2">
    <source>
        <dbReference type="ARBA" id="ARBA00023027"/>
    </source>
</evidence>
<dbReference type="AlphaFoldDB" id="A0A7W4W467"/>
<evidence type="ECO:0000256" key="1">
    <source>
        <dbReference type="ARBA" id="ARBA00023002"/>
    </source>
</evidence>
<gene>
    <name evidence="4" type="ORF">FHR99_001246</name>
</gene>
<dbReference type="Pfam" id="PF00171">
    <property type="entry name" value="Aldedh"/>
    <property type="match status" value="1"/>
</dbReference>
<evidence type="ECO:0000259" key="3">
    <source>
        <dbReference type="Pfam" id="PF00171"/>
    </source>
</evidence>
<dbReference type="GO" id="GO:0009898">
    <property type="term" value="C:cytoplasmic side of plasma membrane"/>
    <property type="evidence" value="ECO:0007669"/>
    <property type="project" value="TreeGrafter"/>
</dbReference>
<dbReference type="RefSeq" id="WP_183409658.1">
    <property type="nucleotide sequence ID" value="NZ_JACHWY010000001.1"/>
</dbReference>
<dbReference type="InterPro" id="IPR016162">
    <property type="entry name" value="Ald_DH_N"/>
</dbReference>
<feature type="domain" description="Aldehyde dehydrogenase" evidence="3">
    <location>
        <begin position="71"/>
        <end position="489"/>
    </location>
</feature>
<evidence type="ECO:0000313" key="5">
    <source>
        <dbReference type="Proteomes" id="UP000537130"/>
    </source>
</evidence>
<reference evidence="4 5" key="1">
    <citation type="submission" date="2020-08" db="EMBL/GenBank/DDBJ databases">
        <title>Genomic Encyclopedia of Type Strains, Phase III (KMG-III): the genomes of soil and plant-associated and newly described type strains.</title>
        <authorList>
            <person name="Whitman W."/>
        </authorList>
    </citation>
    <scope>NUCLEOTIDE SEQUENCE [LARGE SCALE GENOMIC DNA]</scope>
    <source>
        <strain evidence="4 5">CECT 8654</strain>
    </source>
</reference>
<dbReference type="EMBL" id="JACHWY010000001">
    <property type="protein sequence ID" value="MBB3047010.1"/>
    <property type="molecule type" value="Genomic_DNA"/>
</dbReference>
<evidence type="ECO:0000313" key="4">
    <source>
        <dbReference type="EMBL" id="MBB3047010.1"/>
    </source>
</evidence>
<dbReference type="Proteomes" id="UP000537130">
    <property type="component" value="Unassembled WGS sequence"/>
</dbReference>
<dbReference type="Gene3D" id="3.40.605.10">
    <property type="entry name" value="Aldehyde Dehydrogenase, Chain A, domain 1"/>
    <property type="match status" value="1"/>
</dbReference>
<keyword evidence="5" id="KW-1185">Reference proteome</keyword>
<dbReference type="GO" id="GO:0003842">
    <property type="term" value="F:L-glutamate gamma-semialdehyde dehydrogenase activity"/>
    <property type="evidence" value="ECO:0007669"/>
    <property type="project" value="TreeGrafter"/>
</dbReference>
<sequence>MDLFKKHEQRFTAARKACKERFHWSPFPEAATLMPDHEARSAQADQEFTGLCNQPFNLSQPGIIDQVGDEISPYTREPLGIHYPRCEPDALFSAAEAALPAWARLCPEQRIGLLMDVIDALESKVFLMARAVMHTAGQSPNMSFTGSGVNALDRAIEALVYAYEAMRFTPDTAHWERQFGKATISLDKTYRLVPRGVAVCFTCASFPTWNAWPSMMASLATGNPVIVKPHPGSVLPMAISVECFREVLAANGQDPNLVTLQLDTRNAPLGKILVKHPKTAIVDFTGSARFGSWVEQNAHPALCFTETAGVNTVVLDSCRDLDAVIRSLATTLCMFSAQMCTSPQNIYLPKQGVKEGDNWVPASEVRQRLADAVHAIADNPRKAAMILATIQSPETESLLDDLAGQAEVLLPSNAYPHPDYPNARTRTPLMLSVCTAQRDLYLGERFGPVSFVIECESAEDALQQATRDVREAGGLTAFLYSENERFIEQAELAYARAGAQLTINLTGPMPLNFAAAYSDFHVTGLNPAGNASLTELGFVAQRFRISQSRRPSGGC</sequence>
<proteinExistence type="predicted"/>
<dbReference type="InterPro" id="IPR016161">
    <property type="entry name" value="Ald_DH/histidinol_DH"/>
</dbReference>
<accession>A0A7W4W467</accession>
<protein>
    <submittedName>
        <fullName evidence="4">Phenylacetic acid degradation protein paaN</fullName>
    </submittedName>
</protein>
<dbReference type="PANTHER" id="PTHR42862:SF1">
    <property type="entry name" value="DELTA-1-PYRROLINE-5-CARBOXYLATE DEHYDROGENASE 2, ISOFORM A-RELATED"/>
    <property type="match status" value="1"/>
</dbReference>
<dbReference type="SUPFAM" id="SSF53720">
    <property type="entry name" value="ALDH-like"/>
    <property type="match status" value="1"/>
</dbReference>
<name>A0A7W4W467_9GAMM</name>
<dbReference type="InterPro" id="IPR015590">
    <property type="entry name" value="Aldehyde_DH_dom"/>
</dbReference>
<dbReference type="Gene3D" id="3.40.309.10">
    <property type="entry name" value="Aldehyde Dehydrogenase, Chain A, domain 2"/>
    <property type="match status" value="1"/>
</dbReference>
<comment type="caution">
    <text evidence="4">The sequence shown here is derived from an EMBL/GenBank/DDBJ whole genome shotgun (WGS) entry which is preliminary data.</text>
</comment>
<keyword evidence="1" id="KW-0560">Oxidoreductase</keyword>
<dbReference type="PANTHER" id="PTHR42862">
    <property type="entry name" value="DELTA-1-PYRROLINE-5-CARBOXYLATE DEHYDROGENASE 1, ISOFORM A-RELATED"/>
    <property type="match status" value="1"/>
</dbReference>
<dbReference type="InterPro" id="IPR050485">
    <property type="entry name" value="Proline_metab_enzyme"/>
</dbReference>